<feature type="chain" id="PRO_5030060226" evidence="1">
    <location>
        <begin position="18"/>
        <end position="97"/>
    </location>
</feature>
<evidence type="ECO:0000256" key="1">
    <source>
        <dbReference type="SAM" id="SignalP"/>
    </source>
</evidence>
<keyword evidence="3" id="KW-1185">Reference proteome</keyword>
<protein>
    <submittedName>
        <fullName evidence="2">BZ3500_MvSof-1268-A1-R1_Chr5-1g07598 protein</fullName>
    </submittedName>
</protein>
<dbReference type="Proteomes" id="UP000249723">
    <property type="component" value="Unassembled WGS sequence"/>
</dbReference>
<reference evidence="3" key="1">
    <citation type="submission" date="2016-10" db="EMBL/GenBank/DDBJ databases">
        <authorList>
            <person name="Jeantristanb JTB J.-T."/>
            <person name="Ricardo R."/>
        </authorList>
    </citation>
    <scope>NUCLEOTIDE SEQUENCE [LARGE SCALE GENOMIC DNA]</scope>
</reference>
<dbReference type="EMBL" id="FMWP01000016">
    <property type="protein sequence ID" value="SCZ91675.1"/>
    <property type="molecule type" value="Genomic_DNA"/>
</dbReference>
<feature type="signal peptide" evidence="1">
    <location>
        <begin position="1"/>
        <end position="17"/>
    </location>
</feature>
<sequence>MRFLPILLVAAVVGIQASPLGLKRFKKHGNCSDLDQRCKDAKTDCDLNYATEGFTNSSSCIEGRYGVYAGDVPGSVCDWAVDAPKCRHRCMKGIVDC</sequence>
<gene>
    <name evidence="2" type="ORF">BZ3500_MVSOF-1268-A1-R1_CHR5-1G07598</name>
</gene>
<evidence type="ECO:0000313" key="2">
    <source>
        <dbReference type="EMBL" id="SCZ91675.1"/>
    </source>
</evidence>
<dbReference type="AlphaFoldDB" id="A0A2X0LI27"/>
<evidence type="ECO:0000313" key="3">
    <source>
        <dbReference type="Proteomes" id="UP000249723"/>
    </source>
</evidence>
<organism evidence="2 3">
    <name type="scientific">Microbotryum saponariae</name>
    <dbReference type="NCBI Taxonomy" id="289078"/>
    <lineage>
        <taxon>Eukaryota</taxon>
        <taxon>Fungi</taxon>
        <taxon>Dikarya</taxon>
        <taxon>Basidiomycota</taxon>
        <taxon>Pucciniomycotina</taxon>
        <taxon>Microbotryomycetes</taxon>
        <taxon>Microbotryales</taxon>
        <taxon>Microbotryaceae</taxon>
        <taxon>Microbotryum</taxon>
    </lineage>
</organism>
<proteinExistence type="predicted"/>
<accession>A0A2X0LI27</accession>
<name>A0A2X0LI27_9BASI</name>
<keyword evidence="1" id="KW-0732">Signal</keyword>